<dbReference type="Proteomes" id="UP000186292">
    <property type="component" value="Unassembled WGS sequence"/>
</dbReference>
<evidence type="ECO:0000256" key="1">
    <source>
        <dbReference type="SAM" id="Phobius"/>
    </source>
</evidence>
<feature type="transmembrane region" description="Helical" evidence="1">
    <location>
        <begin position="12"/>
        <end position="33"/>
    </location>
</feature>
<gene>
    <name evidence="2" type="ORF">SAMN05444817_11337</name>
</gene>
<reference evidence="3" key="1">
    <citation type="submission" date="2017-01" db="EMBL/GenBank/DDBJ databases">
        <authorList>
            <person name="Varghese N."/>
            <person name="Submissions S."/>
        </authorList>
    </citation>
    <scope>NUCLEOTIDE SEQUENCE [LARGE SCALE GENOMIC DNA]</scope>
    <source>
        <strain evidence="3">DSM 44531</strain>
    </source>
</reference>
<evidence type="ECO:0000313" key="2">
    <source>
        <dbReference type="EMBL" id="SIS55651.1"/>
    </source>
</evidence>
<proteinExistence type="predicted"/>
<dbReference type="RefSeq" id="WP_076599813.1">
    <property type="nucleotide sequence ID" value="NZ_CP046976.1"/>
</dbReference>
<dbReference type="AlphaFoldDB" id="A0A1N7K258"/>
<evidence type="ECO:0008006" key="4">
    <source>
        <dbReference type="Google" id="ProtNLM"/>
    </source>
</evidence>
<dbReference type="STRING" id="1161099.SAMN05444817_11337"/>
<dbReference type="OrthoDB" id="5182370at2"/>
<sequence>MNAPLRRTRGDLIATGFIAAVAVIVLLIAFFTAPIRKDELTPAAEEVPNDGMLAVAPNDLSEGPVLHDDAPNLRPVTAAGMIATYDKNTGTITASTPDGDEKWSYTRGPELCGIASAWDEIVAVYRTNIGCGDVVAIKATTGQYSHTRSAIAPEQVAMISSNDRVGYVAPERSEIWRSDLVRTVEYGEVEAPQEPDFQPNEGCTLTSALTRTEVFAVTEKCENGSWLRMQDATPEDSRKPEIHESVEIAEGAYLVAVGQEAAAVYDPGSSKATSYKQDGTQLASSQVPQSDLLSDSPIGIATPQVADLPHHMSYFDGQNLMLLDPDTLEVTTIFADALGTGFGAGGRLIYPTAEGIAVANWDTQSIDHVIPVDRHGYTGTVSIASAGATVVEKRGSEIAVLDLVQ</sequence>
<keyword evidence="1" id="KW-1133">Transmembrane helix</keyword>
<keyword evidence="3" id="KW-1185">Reference proteome</keyword>
<keyword evidence="1" id="KW-0812">Transmembrane</keyword>
<name>A0A1N7K258_9CORY</name>
<protein>
    <recommendedName>
        <fullName evidence="4">PQQ-like domain-containing protein</fullName>
    </recommendedName>
</protein>
<accession>A0A1N7K258</accession>
<organism evidence="2 3">
    <name type="scientific">Corynebacterium appendicis CIP 107643</name>
    <dbReference type="NCBI Taxonomy" id="1161099"/>
    <lineage>
        <taxon>Bacteria</taxon>
        <taxon>Bacillati</taxon>
        <taxon>Actinomycetota</taxon>
        <taxon>Actinomycetes</taxon>
        <taxon>Mycobacteriales</taxon>
        <taxon>Corynebacteriaceae</taxon>
        <taxon>Corynebacterium</taxon>
    </lineage>
</organism>
<keyword evidence="1" id="KW-0472">Membrane</keyword>
<evidence type="ECO:0000313" key="3">
    <source>
        <dbReference type="Proteomes" id="UP000186292"/>
    </source>
</evidence>
<dbReference type="EMBL" id="FTOF01000013">
    <property type="protein sequence ID" value="SIS55651.1"/>
    <property type="molecule type" value="Genomic_DNA"/>
</dbReference>